<keyword evidence="1" id="KW-1133">Transmembrane helix</keyword>
<protein>
    <submittedName>
        <fullName evidence="3">Hypothetical_protein</fullName>
    </submittedName>
</protein>
<evidence type="ECO:0000313" key="2">
    <source>
        <dbReference type="EMBL" id="CAI9923449.1"/>
    </source>
</evidence>
<organism evidence="2">
    <name type="scientific">Hexamita inflata</name>
    <dbReference type="NCBI Taxonomy" id="28002"/>
    <lineage>
        <taxon>Eukaryota</taxon>
        <taxon>Metamonada</taxon>
        <taxon>Diplomonadida</taxon>
        <taxon>Hexamitidae</taxon>
        <taxon>Hexamitinae</taxon>
        <taxon>Hexamita</taxon>
    </lineage>
</organism>
<sequence length="160" mass="18229">MKVFCKTGFIYIGGPKIIGQPSYKWGRTPLICGFLQQIEYTSTVSNMVCGNNTIIYIYIYHSLNFRLYWFSIVFQTLRASKVCSFFQKKCLQKNESTLDSPVLLVFLALFLGLFLLVGILSVSKCLQCSRFCSEIIFLLEYSAMIFSLISLVCSSIQLNV</sequence>
<reference evidence="3 4" key="2">
    <citation type="submission" date="2024-07" db="EMBL/GenBank/DDBJ databases">
        <authorList>
            <person name="Akdeniz Z."/>
        </authorList>
    </citation>
    <scope>NUCLEOTIDE SEQUENCE [LARGE SCALE GENOMIC DNA]</scope>
</reference>
<dbReference type="EMBL" id="CATOUU010000279">
    <property type="protein sequence ID" value="CAI9923449.1"/>
    <property type="molecule type" value="Genomic_DNA"/>
</dbReference>
<dbReference type="EMBL" id="CAXDID020000012">
    <property type="protein sequence ID" value="CAL5980815.1"/>
    <property type="molecule type" value="Genomic_DNA"/>
</dbReference>
<reference evidence="2" key="1">
    <citation type="submission" date="2023-06" db="EMBL/GenBank/DDBJ databases">
        <authorList>
            <person name="Kurt Z."/>
        </authorList>
    </citation>
    <scope>NUCLEOTIDE SEQUENCE</scope>
</reference>
<keyword evidence="1" id="KW-0472">Membrane</keyword>
<name>A0AA86NQ65_9EUKA</name>
<keyword evidence="1" id="KW-0812">Transmembrane</keyword>
<feature type="transmembrane region" description="Helical" evidence="1">
    <location>
        <begin position="135"/>
        <end position="158"/>
    </location>
</feature>
<dbReference type="AlphaFoldDB" id="A0AA86NQ65"/>
<evidence type="ECO:0000313" key="3">
    <source>
        <dbReference type="EMBL" id="CAL5980815.1"/>
    </source>
</evidence>
<evidence type="ECO:0000256" key="1">
    <source>
        <dbReference type="SAM" id="Phobius"/>
    </source>
</evidence>
<accession>A0AA86NQ65</accession>
<evidence type="ECO:0000313" key="4">
    <source>
        <dbReference type="Proteomes" id="UP001642409"/>
    </source>
</evidence>
<proteinExistence type="predicted"/>
<comment type="caution">
    <text evidence="2">The sequence shown here is derived from an EMBL/GenBank/DDBJ whole genome shotgun (WGS) entry which is preliminary data.</text>
</comment>
<feature type="transmembrane region" description="Helical" evidence="1">
    <location>
        <begin position="102"/>
        <end position="123"/>
    </location>
</feature>
<dbReference type="Proteomes" id="UP001642409">
    <property type="component" value="Unassembled WGS sequence"/>
</dbReference>
<gene>
    <name evidence="2" type="ORF">HINF_LOCUS11094</name>
    <name evidence="3" type="ORF">HINF_LOCUS6361</name>
</gene>
<keyword evidence="4" id="KW-1185">Reference proteome</keyword>